<keyword evidence="6" id="KW-0460">Magnesium</keyword>
<comment type="cofactor">
    <cofactor evidence="6">
        <name>Mg(2+)</name>
        <dbReference type="ChEBI" id="CHEBI:18420"/>
    </cofactor>
</comment>
<evidence type="ECO:0000256" key="1">
    <source>
        <dbReference type="ARBA" id="ARBA00010638"/>
    </source>
</evidence>
<keyword evidence="8" id="KW-1185">Reference proteome</keyword>
<dbReference type="GO" id="GO:0009396">
    <property type="term" value="P:folic acid-containing compound biosynthetic process"/>
    <property type="evidence" value="ECO:0007669"/>
    <property type="project" value="TreeGrafter"/>
</dbReference>
<reference evidence="7" key="1">
    <citation type="submission" date="2022-01" db="EMBL/GenBank/DDBJ databases">
        <title>Genome Sequence Resource for Two Populations of Ditylenchus destructor, the Migratory Endoparasitic Phytonematode.</title>
        <authorList>
            <person name="Zhang H."/>
            <person name="Lin R."/>
            <person name="Xie B."/>
        </authorList>
    </citation>
    <scope>NUCLEOTIDE SEQUENCE</scope>
    <source>
        <strain evidence="7">BazhouSP</strain>
    </source>
</reference>
<sequence length="254" mass="28593">MTPQTTQSSPNLSISLFIWKESSADDSGFGSLVRSSLFLDLASSSIETYLGLDRKQGMAEVVAKKALRKQIAKLLDLIPEEQVKRESAVVFGKLCQSDWFKKANRISIFVSTKGEIITDGIIEHCLKSGKDLFIPRFKRGAQQMDMLQLQSLKEFHELDTTLWGIRQPHPDASSPELFDLEDARLDLVILPGMAFTTCGRRLGHGKGFYDRFLHRYESVYGVRPKTVALALKSQIVDYVPVEEHDVNLDHVLHG</sequence>
<dbReference type="EMBL" id="JAKKPZ010000027">
    <property type="protein sequence ID" value="KAI1710194.1"/>
    <property type="molecule type" value="Genomic_DNA"/>
</dbReference>
<dbReference type="PANTHER" id="PTHR23407:SF1">
    <property type="entry name" value="5-FORMYLTETRAHYDROFOLATE CYCLO-LIGASE"/>
    <property type="match status" value="1"/>
</dbReference>
<organism evidence="7 8">
    <name type="scientific">Ditylenchus destructor</name>
    <dbReference type="NCBI Taxonomy" id="166010"/>
    <lineage>
        <taxon>Eukaryota</taxon>
        <taxon>Metazoa</taxon>
        <taxon>Ecdysozoa</taxon>
        <taxon>Nematoda</taxon>
        <taxon>Chromadorea</taxon>
        <taxon>Rhabditida</taxon>
        <taxon>Tylenchina</taxon>
        <taxon>Tylenchomorpha</taxon>
        <taxon>Sphaerularioidea</taxon>
        <taxon>Anguinidae</taxon>
        <taxon>Anguininae</taxon>
        <taxon>Ditylenchus</taxon>
    </lineage>
</organism>
<keyword evidence="3 6" id="KW-0067">ATP-binding</keyword>
<protein>
    <recommendedName>
        <fullName evidence="5 6">5-formyltetrahydrofolate cyclo-ligase</fullName>
        <ecNumber evidence="5 6">6.3.3.2</ecNumber>
    </recommendedName>
</protein>
<evidence type="ECO:0000256" key="6">
    <source>
        <dbReference type="RuleBase" id="RU361279"/>
    </source>
</evidence>
<dbReference type="GO" id="GO:0035999">
    <property type="term" value="P:tetrahydrofolate interconversion"/>
    <property type="evidence" value="ECO:0007669"/>
    <property type="project" value="TreeGrafter"/>
</dbReference>
<gene>
    <name evidence="7" type="ORF">DdX_10871</name>
</gene>
<dbReference type="InterPro" id="IPR002698">
    <property type="entry name" value="FTHF_cligase"/>
</dbReference>
<dbReference type="NCBIfam" id="TIGR02727">
    <property type="entry name" value="MTHFS_bact"/>
    <property type="match status" value="1"/>
</dbReference>
<evidence type="ECO:0000256" key="5">
    <source>
        <dbReference type="ARBA" id="ARBA00038966"/>
    </source>
</evidence>
<comment type="similarity">
    <text evidence="1 6">Belongs to the 5-formyltetrahydrofolate cyclo-ligase family.</text>
</comment>
<dbReference type="Gene3D" id="3.40.50.10420">
    <property type="entry name" value="NagB/RpiA/CoA transferase-like"/>
    <property type="match status" value="1"/>
</dbReference>
<proteinExistence type="inferred from homology"/>
<dbReference type="InterPro" id="IPR024185">
    <property type="entry name" value="FTHF_cligase-like_sf"/>
</dbReference>
<evidence type="ECO:0000313" key="8">
    <source>
        <dbReference type="Proteomes" id="UP001201812"/>
    </source>
</evidence>
<dbReference type="SUPFAM" id="SSF100950">
    <property type="entry name" value="NagB/RpiA/CoA transferase-like"/>
    <property type="match status" value="1"/>
</dbReference>
<dbReference type="PANTHER" id="PTHR23407">
    <property type="entry name" value="ATPASE INHIBITOR/5-FORMYLTETRAHYDROFOLATE CYCLO-LIGASE"/>
    <property type="match status" value="1"/>
</dbReference>
<comment type="catalytic activity">
    <reaction evidence="4 6">
        <text>(6S)-5-formyl-5,6,7,8-tetrahydrofolate + ATP = (6R)-5,10-methenyltetrahydrofolate + ADP + phosphate</text>
        <dbReference type="Rhea" id="RHEA:10488"/>
        <dbReference type="ChEBI" id="CHEBI:30616"/>
        <dbReference type="ChEBI" id="CHEBI:43474"/>
        <dbReference type="ChEBI" id="CHEBI:57455"/>
        <dbReference type="ChEBI" id="CHEBI:57457"/>
        <dbReference type="ChEBI" id="CHEBI:456216"/>
        <dbReference type="EC" id="6.3.3.2"/>
    </reaction>
</comment>
<accession>A0AAD4N3E3</accession>
<dbReference type="EC" id="6.3.3.2" evidence="5 6"/>
<keyword evidence="2 6" id="KW-0547">Nucleotide-binding</keyword>
<dbReference type="Proteomes" id="UP001201812">
    <property type="component" value="Unassembled WGS sequence"/>
</dbReference>
<name>A0AAD4N3E3_9BILA</name>
<comment type="caution">
    <text evidence="7">The sequence shown here is derived from an EMBL/GenBank/DDBJ whole genome shotgun (WGS) entry which is preliminary data.</text>
</comment>
<evidence type="ECO:0000256" key="3">
    <source>
        <dbReference type="ARBA" id="ARBA00022840"/>
    </source>
</evidence>
<evidence type="ECO:0000313" key="7">
    <source>
        <dbReference type="EMBL" id="KAI1710194.1"/>
    </source>
</evidence>
<dbReference type="AlphaFoldDB" id="A0AAD4N3E3"/>
<dbReference type="Pfam" id="PF01812">
    <property type="entry name" value="5-FTHF_cyc-lig"/>
    <property type="match status" value="1"/>
</dbReference>
<evidence type="ECO:0000256" key="4">
    <source>
        <dbReference type="ARBA" id="ARBA00036539"/>
    </source>
</evidence>
<dbReference type="FunFam" id="3.40.50.10420:FF:000007">
    <property type="entry name" value="5-formyltetrahydrofolate cyclo-ligase"/>
    <property type="match status" value="1"/>
</dbReference>
<dbReference type="GO" id="GO:0046872">
    <property type="term" value="F:metal ion binding"/>
    <property type="evidence" value="ECO:0007669"/>
    <property type="project" value="UniProtKB-KW"/>
</dbReference>
<dbReference type="GO" id="GO:0005524">
    <property type="term" value="F:ATP binding"/>
    <property type="evidence" value="ECO:0007669"/>
    <property type="project" value="UniProtKB-KW"/>
</dbReference>
<keyword evidence="6" id="KW-0479">Metal-binding</keyword>
<evidence type="ECO:0000256" key="2">
    <source>
        <dbReference type="ARBA" id="ARBA00022741"/>
    </source>
</evidence>
<dbReference type="InterPro" id="IPR037171">
    <property type="entry name" value="NagB/RpiA_transferase-like"/>
</dbReference>
<dbReference type="GO" id="GO:0030272">
    <property type="term" value="F:5-formyltetrahydrofolate cyclo-ligase activity"/>
    <property type="evidence" value="ECO:0007669"/>
    <property type="project" value="UniProtKB-EC"/>
</dbReference>
<dbReference type="GO" id="GO:0005739">
    <property type="term" value="C:mitochondrion"/>
    <property type="evidence" value="ECO:0007669"/>
    <property type="project" value="TreeGrafter"/>
</dbReference>